<dbReference type="EMBL" id="RAXV01000035">
    <property type="protein sequence ID" value="RKG29698.1"/>
    <property type="molecule type" value="Genomic_DNA"/>
</dbReference>
<evidence type="ECO:0000259" key="1">
    <source>
        <dbReference type="PROSITE" id="PS50035"/>
    </source>
</evidence>
<protein>
    <recommendedName>
        <fullName evidence="1">PLD phosphodiesterase domain-containing protein</fullName>
    </recommendedName>
</protein>
<comment type="caution">
    <text evidence="2">The sequence shown here is derived from an EMBL/GenBank/DDBJ whole genome shotgun (WGS) entry which is preliminary data.</text>
</comment>
<dbReference type="GO" id="GO:0006793">
    <property type="term" value="P:phosphorus metabolic process"/>
    <property type="evidence" value="ECO:0007669"/>
    <property type="project" value="UniProtKB-ARBA"/>
</dbReference>
<name>A0A3A8E6D6_9GAMM</name>
<reference evidence="2 3" key="1">
    <citation type="submission" date="2018-09" db="EMBL/GenBank/DDBJ databases">
        <title>The draft genome of Acinetobacter spp. strains.</title>
        <authorList>
            <person name="Qin J."/>
            <person name="Feng Y."/>
            <person name="Zong Z."/>
        </authorList>
    </citation>
    <scope>NUCLEOTIDE SEQUENCE [LARGE SCALE GENOMIC DNA]</scope>
    <source>
        <strain evidence="2 3">WCHAc060012</strain>
    </source>
</reference>
<feature type="domain" description="PLD phosphodiesterase" evidence="1">
    <location>
        <begin position="4"/>
        <end position="32"/>
    </location>
</feature>
<sequence length="90" mass="10097">MDVVGYMNHADLLLEDEQGLVIIGGVNYVLSIGDKVYFKRNIDQGLQQRCAIDISFASNQHCGLFEDQCQVKFSGNRTELNQYISATTVH</sequence>
<dbReference type="RefSeq" id="WP_120403472.1">
    <property type="nucleotide sequence ID" value="NZ_RAXV01000035.1"/>
</dbReference>
<dbReference type="Proteomes" id="UP000282388">
    <property type="component" value="Unassembled WGS sequence"/>
</dbReference>
<gene>
    <name evidence="2" type="ORF">D7V32_13860</name>
</gene>
<evidence type="ECO:0000313" key="2">
    <source>
        <dbReference type="EMBL" id="RKG29698.1"/>
    </source>
</evidence>
<dbReference type="AlphaFoldDB" id="A0A3A8E6D6"/>
<dbReference type="GO" id="GO:0003824">
    <property type="term" value="F:catalytic activity"/>
    <property type="evidence" value="ECO:0007669"/>
    <property type="project" value="InterPro"/>
</dbReference>
<organism evidence="2 3">
    <name type="scientific">Acinetobacter tianfuensis</name>
    <dbReference type="NCBI Taxonomy" id="2419603"/>
    <lineage>
        <taxon>Bacteria</taxon>
        <taxon>Pseudomonadati</taxon>
        <taxon>Pseudomonadota</taxon>
        <taxon>Gammaproteobacteria</taxon>
        <taxon>Moraxellales</taxon>
        <taxon>Moraxellaceae</taxon>
        <taxon>Acinetobacter</taxon>
    </lineage>
</organism>
<evidence type="ECO:0000313" key="3">
    <source>
        <dbReference type="Proteomes" id="UP000282388"/>
    </source>
</evidence>
<dbReference type="PROSITE" id="PS50035">
    <property type="entry name" value="PLD"/>
    <property type="match status" value="1"/>
</dbReference>
<dbReference type="OrthoDB" id="6710695at2"/>
<keyword evidence="3" id="KW-1185">Reference proteome</keyword>
<accession>A0A3A8E6D6</accession>
<proteinExistence type="predicted"/>
<dbReference type="InterPro" id="IPR001736">
    <property type="entry name" value="PLipase_D/transphosphatidylase"/>
</dbReference>